<dbReference type="InterPro" id="IPR001623">
    <property type="entry name" value="DnaJ_domain"/>
</dbReference>
<dbReference type="Gene3D" id="1.10.287.110">
    <property type="entry name" value="DnaJ domain"/>
    <property type="match status" value="1"/>
</dbReference>
<accession>A0AAN7NW58</accession>
<dbReference type="PANTHER" id="PTHR39158:SF1">
    <property type="entry name" value="DNAJ HOMOLOG SUBFAMILY C MEMBER 28"/>
    <property type="match status" value="1"/>
</dbReference>
<dbReference type="InterPro" id="IPR036869">
    <property type="entry name" value="J_dom_sf"/>
</dbReference>
<dbReference type="InterPro" id="IPR052573">
    <property type="entry name" value="DnaJ_C_subfamily_28"/>
</dbReference>
<sequence length="329" mass="38665">MKSSDYKKYYNVLNIPEDSDQEDIRKAYLAMVKRYHPDSSGNEADTHKFQEIDTAFRKLMERMARKRWNEDYADDEEDEELTHVTPQHRHYLNNDGVGYGNPFQRQKQYAQNRAMQASDNVMKHRIEKTIKEDKALVLKNKKSHKIKAKYGFERLVEDSIQEAISNGKFDNLSGTGKPLPETKTKNPYVDFVTHKLNQILIDNGFKPEWINLQKEIKGDVETIRKTLIIQRTNFSPCPLNEKEYDAWRSLVEKYKDLTAQVNKKILKYNLLVPILERQMVLVNLEKEARQILLDGKTNKDVTEYLKKQKDGNQENTPRGIVTFLKTFFV</sequence>
<dbReference type="Pfam" id="PF09350">
    <property type="entry name" value="DJC28_CD"/>
    <property type="match status" value="1"/>
</dbReference>
<gene>
    <name evidence="2" type="ORF">RN001_013225</name>
</gene>
<dbReference type="AlphaFoldDB" id="A0AAN7NW58"/>
<feature type="domain" description="J" evidence="1">
    <location>
        <begin position="8"/>
        <end position="72"/>
    </location>
</feature>
<proteinExistence type="predicted"/>
<organism evidence="2 3">
    <name type="scientific">Aquatica leii</name>
    <dbReference type="NCBI Taxonomy" id="1421715"/>
    <lineage>
        <taxon>Eukaryota</taxon>
        <taxon>Metazoa</taxon>
        <taxon>Ecdysozoa</taxon>
        <taxon>Arthropoda</taxon>
        <taxon>Hexapoda</taxon>
        <taxon>Insecta</taxon>
        <taxon>Pterygota</taxon>
        <taxon>Neoptera</taxon>
        <taxon>Endopterygota</taxon>
        <taxon>Coleoptera</taxon>
        <taxon>Polyphaga</taxon>
        <taxon>Elateriformia</taxon>
        <taxon>Elateroidea</taxon>
        <taxon>Lampyridae</taxon>
        <taxon>Luciolinae</taxon>
        <taxon>Aquatica</taxon>
    </lineage>
</organism>
<dbReference type="Pfam" id="PF00226">
    <property type="entry name" value="DnaJ"/>
    <property type="match status" value="1"/>
</dbReference>
<dbReference type="Proteomes" id="UP001353858">
    <property type="component" value="Unassembled WGS sequence"/>
</dbReference>
<dbReference type="EMBL" id="JARPUR010000006">
    <property type="protein sequence ID" value="KAK4873865.1"/>
    <property type="molecule type" value="Genomic_DNA"/>
</dbReference>
<keyword evidence="3" id="KW-1185">Reference proteome</keyword>
<comment type="caution">
    <text evidence="2">The sequence shown here is derived from an EMBL/GenBank/DDBJ whole genome shotgun (WGS) entry which is preliminary data.</text>
</comment>
<protein>
    <recommendedName>
        <fullName evidence="1">J domain-containing protein</fullName>
    </recommendedName>
</protein>
<dbReference type="SMART" id="SM00271">
    <property type="entry name" value="DnaJ"/>
    <property type="match status" value="1"/>
</dbReference>
<dbReference type="PRINTS" id="PR00625">
    <property type="entry name" value="JDOMAIN"/>
</dbReference>
<dbReference type="InterPro" id="IPR018961">
    <property type="entry name" value="DnaJ_homolog_subfam-C_membr-28"/>
</dbReference>
<dbReference type="PROSITE" id="PS50076">
    <property type="entry name" value="DNAJ_2"/>
    <property type="match status" value="1"/>
</dbReference>
<reference evidence="3" key="1">
    <citation type="submission" date="2023-01" db="EMBL/GenBank/DDBJ databases">
        <title>Key to firefly adult light organ development and bioluminescence: homeobox transcription factors regulate luciferase expression and transportation to peroxisome.</title>
        <authorList>
            <person name="Fu X."/>
        </authorList>
    </citation>
    <scope>NUCLEOTIDE SEQUENCE [LARGE SCALE GENOMIC DNA]</scope>
</reference>
<evidence type="ECO:0000259" key="1">
    <source>
        <dbReference type="PROSITE" id="PS50076"/>
    </source>
</evidence>
<name>A0AAN7NW58_9COLE</name>
<dbReference type="SUPFAM" id="SSF46565">
    <property type="entry name" value="Chaperone J-domain"/>
    <property type="match status" value="1"/>
</dbReference>
<dbReference type="CDD" id="cd06257">
    <property type="entry name" value="DnaJ"/>
    <property type="match status" value="1"/>
</dbReference>
<evidence type="ECO:0000313" key="3">
    <source>
        <dbReference type="Proteomes" id="UP001353858"/>
    </source>
</evidence>
<dbReference type="PANTHER" id="PTHR39158">
    <property type="entry name" value="OS08G0560600 PROTEIN"/>
    <property type="match status" value="1"/>
</dbReference>
<evidence type="ECO:0000313" key="2">
    <source>
        <dbReference type="EMBL" id="KAK4873865.1"/>
    </source>
</evidence>